<dbReference type="GO" id="GO:0006396">
    <property type="term" value="P:RNA processing"/>
    <property type="evidence" value="ECO:0007669"/>
    <property type="project" value="InterPro"/>
</dbReference>
<reference evidence="3" key="1">
    <citation type="journal article" date="2020" name="Nature">
        <title>Giant virus diversity and host interactions through global metagenomics.</title>
        <authorList>
            <person name="Schulz F."/>
            <person name="Roux S."/>
            <person name="Paez-Espino D."/>
            <person name="Jungbluth S."/>
            <person name="Walsh D.A."/>
            <person name="Denef V.J."/>
            <person name="McMahon K.D."/>
            <person name="Konstantinidis K.T."/>
            <person name="Eloe-Fadrosh E.A."/>
            <person name="Kyrpides N.C."/>
            <person name="Woyke T."/>
        </authorList>
    </citation>
    <scope>NUCLEOTIDE SEQUENCE</scope>
    <source>
        <strain evidence="3">GVMAG-M-3300023184-68</strain>
    </source>
</reference>
<dbReference type="Pfam" id="PF00636">
    <property type="entry name" value="Ribonuclease_3"/>
    <property type="match status" value="1"/>
</dbReference>
<dbReference type="InterPro" id="IPR036389">
    <property type="entry name" value="RNase_III_sf"/>
</dbReference>
<evidence type="ECO:0000313" key="3">
    <source>
        <dbReference type="EMBL" id="QHT90255.1"/>
    </source>
</evidence>
<organism evidence="3">
    <name type="scientific">viral metagenome</name>
    <dbReference type="NCBI Taxonomy" id="1070528"/>
    <lineage>
        <taxon>unclassified sequences</taxon>
        <taxon>metagenomes</taxon>
        <taxon>organismal metagenomes</taxon>
    </lineage>
</organism>
<evidence type="ECO:0000256" key="1">
    <source>
        <dbReference type="ARBA" id="ARBA00022884"/>
    </source>
</evidence>
<dbReference type="GO" id="GO:0004525">
    <property type="term" value="F:ribonuclease III activity"/>
    <property type="evidence" value="ECO:0007669"/>
    <property type="project" value="InterPro"/>
</dbReference>
<dbReference type="SUPFAM" id="SSF69065">
    <property type="entry name" value="RNase III domain-like"/>
    <property type="match status" value="1"/>
</dbReference>
<accession>A0A6C0ICV1</accession>
<dbReference type="Gene3D" id="1.10.1520.10">
    <property type="entry name" value="Ribonuclease III domain"/>
    <property type="match status" value="1"/>
</dbReference>
<dbReference type="PANTHER" id="PTHR11207:SF0">
    <property type="entry name" value="RIBONUCLEASE 3"/>
    <property type="match status" value="1"/>
</dbReference>
<dbReference type="CDD" id="cd00593">
    <property type="entry name" value="RIBOc"/>
    <property type="match status" value="1"/>
</dbReference>
<dbReference type="GO" id="GO:0005634">
    <property type="term" value="C:nucleus"/>
    <property type="evidence" value="ECO:0007669"/>
    <property type="project" value="TreeGrafter"/>
</dbReference>
<dbReference type="PROSITE" id="PS00517">
    <property type="entry name" value="RNASE_3_1"/>
    <property type="match status" value="1"/>
</dbReference>
<dbReference type="GO" id="GO:0003725">
    <property type="term" value="F:double-stranded RNA binding"/>
    <property type="evidence" value="ECO:0007669"/>
    <property type="project" value="TreeGrafter"/>
</dbReference>
<dbReference type="AlphaFoldDB" id="A0A6C0ICV1"/>
<dbReference type="GO" id="GO:0010468">
    <property type="term" value="P:regulation of gene expression"/>
    <property type="evidence" value="ECO:0007669"/>
    <property type="project" value="TreeGrafter"/>
</dbReference>
<dbReference type="SMART" id="SM00535">
    <property type="entry name" value="RIBOc"/>
    <property type="match status" value="1"/>
</dbReference>
<keyword evidence="1" id="KW-0694">RNA-binding</keyword>
<dbReference type="EMBL" id="MN740153">
    <property type="protein sequence ID" value="QHT90255.1"/>
    <property type="molecule type" value="Genomic_DNA"/>
</dbReference>
<feature type="domain" description="RNase III" evidence="2">
    <location>
        <begin position="199"/>
        <end position="289"/>
    </location>
</feature>
<proteinExistence type="predicted"/>
<name>A0A6C0ICV1_9ZZZZ</name>
<dbReference type="PROSITE" id="PS50142">
    <property type="entry name" value="RNASE_3_2"/>
    <property type="match status" value="1"/>
</dbReference>
<protein>
    <recommendedName>
        <fullName evidence="2">RNase III domain-containing protein</fullName>
    </recommendedName>
</protein>
<dbReference type="PANTHER" id="PTHR11207">
    <property type="entry name" value="RIBONUCLEASE III"/>
    <property type="match status" value="1"/>
</dbReference>
<dbReference type="InterPro" id="IPR000999">
    <property type="entry name" value="RNase_III_dom"/>
</dbReference>
<sequence length="437" mass="50073">MSSLFIESDNMNSNIHRSKRNVFSEDDIRVENKNGTETLIYDPYNPVNKMITPREIETILQNYGINVPINHFELYKRAFIHRSYTKSPLLYDTSTTTNDESGKGQNATELLTSKGALHLEPAKRVPSCYADPEKLGKGATRNGSLCTTNSECDRRSPEEFDDLPDDSNHTHTIRTGYCGNIQIMPKPYNCLPLFTKSNERLEFVGDGVLECITKLYLYRRFPKENEGFMTEKKIALVKNEAIGRIAYEMGLHKWFILSKNTEEKQTRTNLKKLGCLFESFLGALFLDFNKIKVHDEDGWFDNVFLTGPGFQMVQIFVENVFEKHVNWIDLIRNDDNYKNILQVKIQKAFKVTPDYLEVSPYNNEIGYYMGVYLCLGQSIHGLNHSCSIPIQQFVSIQDIHNYMSIHGKVLVFLGEGKHKIKKKAEQIACESAVQALG</sequence>
<evidence type="ECO:0000259" key="2">
    <source>
        <dbReference type="PROSITE" id="PS50142"/>
    </source>
</evidence>